<reference evidence="1" key="1">
    <citation type="submission" date="2021-02" db="EMBL/GenBank/DDBJ databases">
        <authorList>
            <consortium name="DOE Joint Genome Institute"/>
            <person name="Ahrendt S."/>
            <person name="Looney B.P."/>
            <person name="Miyauchi S."/>
            <person name="Morin E."/>
            <person name="Drula E."/>
            <person name="Courty P.E."/>
            <person name="Chicoki N."/>
            <person name="Fauchery L."/>
            <person name="Kohler A."/>
            <person name="Kuo A."/>
            <person name="Labutti K."/>
            <person name="Pangilinan J."/>
            <person name="Lipzen A."/>
            <person name="Riley R."/>
            <person name="Andreopoulos W."/>
            <person name="He G."/>
            <person name="Johnson J."/>
            <person name="Barry K.W."/>
            <person name="Grigoriev I.V."/>
            <person name="Nagy L."/>
            <person name="Hibbett D."/>
            <person name="Henrissat B."/>
            <person name="Matheny P.B."/>
            <person name="Labbe J."/>
            <person name="Martin F."/>
        </authorList>
    </citation>
    <scope>NUCLEOTIDE SEQUENCE</scope>
    <source>
        <strain evidence="1">EC-137</strain>
    </source>
</reference>
<reference evidence="1" key="2">
    <citation type="journal article" date="2022" name="New Phytol.">
        <title>Evolutionary transition to the ectomycorrhizal habit in the genomes of a hyperdiverse lineage of mushroom-forming fungi.</title>
        <authorList>
            <person name="Looney B."/>
            <person name="Miyauchi S."/>
            <person name="Morin E."/>
            <person name="Drula E."/>
            <person name="Courty P.E."/>
            <person name="Kohler A."/>
            <person name="Kuo A."/>
            <person name="LaButti K."/>
            <person name="Pangilinan J."/>
            <person name="Lipzen A."/>
            <person name="Riley R."/>
            <person name="Andreopoulos W."/>
            <person name="He G."/>
            <person name="Johnson J."/>
            <person name="Nolan M."/>
            <person name="Tritt A."/>
            <person name="Barry K.W."/>
            <person name="Grigoriev I.V."/>
            <person name="Nagy L.G."/>
            <person name="Hibbett D."/>
            <person name="Henrissat B."/>
            <person name="Matheny P.B."/>
            <person name="Labbe J."/>
            <person name="Martin F.M."/>
        </authorList>
    </citation>
    <scope>NUCLEOTIDE SEQUENCE</scope>
    <source>
        <strain evidence="1">EC-137</strain>
    </source>
</reference>
<protein>
    <submittedName>
        <fullName evidence="1">Uncharacterized protein</fullName>
    </submittedName>
</protein>
<gene>
    <name evidence="1" type="ORF">K488DRAFT_45445</name>
</gene>
<accession>A0ACB8QRJ0</accession>
<keyword evidence="2" id="KW-1185">Reference proteome</keyword>
<sequence length="388" mass="43685">MSYNLFKPIQLGRYTLQHRVVMAPLTRNRAFNGHTVDERTVEYYSTRAAVPGTLILTEATFVARRTAGLSNWMSTPGIWAPAQVTAWKRVVDAVHAQGSFIFLQIWAIGRYNDPDLLTSQDPSFEYTSASGIPREGTSRAPRPLTREEIQEYVHDFGTAAKAAVNEAGFDGVEVHAAGGRLLDEFLKKSTNTRTDEYGGSIENRARFLLEVMDEVVEAVGEDRVGVKLTPWILVVLIGNTAGEEGQEDPRPIYAYAASEIRRRHPELAYMHVLEAIGLGDRRANDFMREIWAGKPYIADGSYTRESAIAQADKNDEELVSFGRYYSSNPDLPIRLEYNIPLTPYDRDSFYFDVEGSPLGYNTFKFAEESKGFLEARRSIKQASLHHRL</sequence>
<evidence type="ECO:0000313" key="2">
    <source>
        <dbReference type="Proteomes" id="UP000814128"/>
    </source>
</evidence>
<name>A0ACB8QRJ0_9AGAM</name>
<comment type="caution">
    <text evidence="1">The sequence shown here is derived from an EMBL/GenBank/DDBJ whole genome shotgun (WGS) entry which is preliminary data.</text>
</comment>
<dbReference type="Proteomes" id="UP000814128">
    <property type="component" value="Unassembled WGS sequence"/>
</dbReference>
<evidence type="ECO:0000313" key="1">
    <source>
        <dbReference type="EMBL" id="KAI0034459.1"/>
    </source>
</evidence>
<organism evidence="1 2">
    <name type="scientific">Vararia minispora EC-137</name>
    <dbReference type="NCBI Taxonomy" id="1314806"/>
    <lineage>
        <taxon>Eukaryota</taxon>
        <taxon>Fungi</taxon>
        <taxon>Dikarya</taxon>
        <taxon>Basidiomycota</taxon>
        <taxon>Agaricomycotina</taxon>
        <taxon>Agaricomycetes</taxon>
        <taxon>Russulales</taxon>
        <taxon>Lachnocladiaceae</taxon>
        <taxon>Vararia</taxon>
    </lineage>
</organism>
<proteinExistence type="predicted"/>
<dbReference type="EMBL" id="MU273500">
    <property type="protein sequence ID" value="KAI0034459.1"/>
    <property type="molecule type" value="Genomic_DNA"/>
</dbReference>